<reference evidence="3" key="1">
    <citation type="journal article" date="2014" name="Science">
        <title>Ancient hybridizations among the ancestral genomes of bread wheat.</title>
        <authorList>
            <consortium name="International Wheat Genome Sequencing Consortium,"/>
            <person name="Marcussen T."/>
            <person name="Sandve S.R."/>
            <person name="Heier L."/>
            <person name="Spannagl M."/>
            <person name="Pfeifer M."/>
            <person name="Jakobsen K.S."/>
            <person name="Wulff B.B."/>
            <person name="Steuernagel B."/>
            <person name="Mayer K.F."/>
            <person name="Olsen O.A."/>
        </authorList>
    </citation>
    <scope>NUCLEOTIDE SEQUENCE [LARGE SCALE GENOMIC DNA]</scope>
    <source>
        <strain evidence="3">cv. AL8/78</strain>
    </source>
</reference>
<accession>A0A453K8F8</accession>
<name>A0A453K8F8_AEGTS</name>
<evidence type="ECO:0000313" key="2">
    <source>
        <dbReference type="EnsemblPlants" id="AET5Gv20336600.5"/>
    </source>
</evidence>
<organism evidence="2 3">
    <name type="scientific">Aegilops tauschii subsp. strangulata</name>
    <name type="common">Goatgrass</name>
    <dbReference type="NCBI Taxonomy" id="200361"/>
    <lineage>
        <taxon>Eukaryota</taxon>
        <taxon>Viridiplantae</taxon>
        <taxon>Streptophyta</taxon>
        <taxon>Embryophyta</taxon>
        <taxon>Tracheophyta</taxon>
        <taxon>Spermatophyta</taxon>
        <taxon>Magnoliopsida</taxon>
        <taxon>Liliopsida</taxon>
        <taxon>Poales</taxon>
        <taxon>Poaceae</taxon>
        <taxon>BOP clade</taxon>
        <taxon>Pooideae</taxon>
        <taxon>Triticodae</taxon>
        <taxon>Triticeae</taxon>
        <taxon>Triticinae</taxon>
        <taxon>Aegilops</taxon>
    </lineage>
</organism>
<dbReference type="Proteomes" id="UP000015105">
    <property type="component" value="Chromosome 5D"/>
</dbReference>
<evidence type="ECO:0000256" key="1">
    <source>
        <dbReference type="SAM" id="MobiDB-lite"/>
    </source>
</evidence>
<proteinExistence type="predicted"/>
<feature type="region of interest" description="Disordered" evidence="1">
    <location>
        <begin position="14"/>
        <end position="41"/>
    </location>
</feature>
<keyword evidence="3" id="KW-1185">Reference proteome</keyword>
<sequence>RRCTVASSCRALDKSSSLPCRREPPPPFLLSPRERAAPPRAAAGAAAPFAAGVELQLGLRPAVPLLLPVGRKENIHTIGTKKHGVPTNGCLSQKGSGGGSPAAAMATSVSCEARGGESLMAC</sequence>
<reference evidence="3" key="2">
    <citation type="journal article" date="2017" name="Nat. Plants">
        <title>The Aegilops tauschii genome reveals multiple impacts of transposons.</title>
        <authorList>
            <person name="Zhao G."/>
            <person name="Zou C."/>
            <person name="Li K."/>
            <person name="Wang K."/>
            <person name="Li T."/>
            <person name="Gao L."/>
            <person name="Zhang X."/>
            <person name="Wang H."/>
            <person name="Yang Z."/>
            <person name="Liu X."/>
            <person name="Jiang W."/>
            <person name="Mao L."/>
            <person name="Kong X."/>
            <person name="Jiao Y."/>
            <person name="Jia J."/>
        </authorList>
    </citation>
    <scope>NUCLEOTIDE SEQUENCE [LARGE SCALE GENOMIC DNA]</scope>
    <source>
        <strain evidence="3">cv. AL8/78</strain>
    </source>
</reference>
<reference evidence="2" key="5">
    <citation type="journal article" date="2021" name="G3 (Bethesda)">
        <title>Aegilops tauschii genome assembly Aet v5.0 features greater sequence contiguity and improved annotation.</title>
        <authorList>
            <person name="Wang L."/>
            <person name="Zhu T."/>
            <person name="Rodriguez J.C."/>
            <person name="Deal K.R."/>
            <person name="Dubcovsky J."/>
            <person name="McGuire P.E."/>
            <person name="Lux T."/>
            <person name="Spannagl M."/>
            <person name="Mayer K.F.X."/>
            <person name="Baldrich P."/>
            <person name="Meyers B.C."/>
            <person name="Huo N."/>
            <person name="Gu Y.Q."/>
            <person name="Zhou H."/>
            <person name="Devos K.M."/>
            <person name="Bennetzen J.L."/>
            <person name="Unver T."/>
            <person name="Budak H."/>
            <person name="Gulick P.J."/>
            <person name="Galiba G."/>
            <person name="Kalapos B."/>
            <person name="Nelson D.R."/>
            <person name="Li P."/>
            <person name="You F.M."/>
            <person name="Luo M.C."/>
            <person name="Dvorak J."/>
        </authorList>
    </citation>
    <scope>NUCLEOTIDE SEQUENCE [LARGE SCALE GENOMIC DNA]</scope>
    <source>
        <strain evidence="2">cv. AL8/78</strain>
    </source>
</reference>
<reference evidence="2" key="4">
    <citation type="submission" date="2019-03" db="UniProtKB">
        <authorList>
            <consortium name="EnsemblPlants"/>
        </authorList>
    </citation>
    <scope>IDENTIFICATION</scope>
</reference>
<evidence type="ECO:0000313" key="3">
    <source>
        <dbReference type="Proteomes" id="UP000015105"/>
    </source>
</evidence>
<feature type="region of interest" description="Disordered" evidence="1">
    <location>
        <begin position="78"/>
        <end position="103"/>
    </location>
</feature>
<dbReference type="Gramene" id="AET5Gv20336600.5">
    <property type="protein sequence ID" value="AET5Gv20336600.5"/>
    <property type="gene ID" value="AET5Gv20336600"/>
</dbReference>
<reference evidence="2" key="3">
    <citation type="journal article" date="2017" name="Nature">
        <title>Genome sequence of the progenitor of the wheat D genome Aegilops tauschii.</title>
        <authorList>
            <person name="Luo M.C."/>
            <person name="Gu Y.Q."/>
            <person name="Puiu D."/>
            <person name="Wang H."/>
            <person name="Twardziok S.O."/>
            <person name="Deal K.R."/>
            <person name="Huo N."/>
            <person name="Zhu T."/>
            <person name="Wang L."/>
            <person name="Wang Y."/>
            <person name="McGuire P.E."/>
            <person name="Liu S."/>
            <person name="Long H."/>
            <person name="Ramasamy R.K."/>
            <person name="Rodriguez J.C."/>
            <person name="Van S.L."/>
            <person name="Yuan L."/>
            <person name="Wang Z."/>
            <person name="Xia Z."/>
            <person name="Xiao L."/>
            <person name="Anderson O.D."/>
            <person name="Ouyang S."/>
            <person name="Liang Y."/>
            <person name="Zimin A.V."/>
            <person name="Pertea G."/>
            <person name="Qi P."/>
            <person name="Bennetzen J.L."/>
            <person name="Dai X."/>
            <person name="Dawson M.W."/>
            <person name="Muller H.G."/>
            <person name="Kugler K."/>
            <person name="Rivarola-Duarte L."/>
            <person name="Spannagl M."/>
            <person name="Mayer K.F.X."/>
            <person name="Lu F.H."/>
            <person name="Bevan M.W."/>
            <person name="Leroy P."/>
            <person name="Li P."/>
            <person name="You F.M."/>
            <person name="Sun Q."/>
            <person name="Liu Z."/>
            <person name="Lyons E."/>
            <person name="Wicker T."/>
            <person name="Salzberg S.L."/>
            <person name="Devos K.M."/>
            <person name="Dvorak J."/>
        </authorList>
    </citation>
    <scope>NUCLEOTIDE SEQUENCE [LARGE SCALE GENOMIC DNA]</scope>
    <source>
        <strain evidence="2">cv. AL8/78</strain>
    </source>
</reference>
<protein>
    <submittedName>
        <fullName evidence="2">Uncharacterized protein</fullName>
    </submittedName>
</protein>
<dbReference type="EnsemblPlants" id="AET5Gv20336600.5">
    <property type="protein sequence ID" value="AET5Gv20336600.5"/>
    <property type="gene ID" value="AET5Gv20336600"/>
</dbReference>
<dbReference type="AlphaFoldDB" id="A0A453K8F8"/>